<dbReference type="Proteomes" id="UP001219605">
    <property type="component" value="Chromosome"/>
</dbReference>
<name>A0ABY7ZQZ5_9ACTN</name>
<evidence type="ECO:0000313" key="1">
    <source>
        <dbReference type="EMBL" id="WDZ85382.1"/>
    </source>
</evidence>
<sequence length="44" mass="4530">MSGRKPVRFAAVLALMALAVVAGGVLGIESTSPMADFDWGAPLR</sequence>
<protein>
    <submittedName>
        <fullName evidence="1">Uncharacterized protein</fullName>
    </submittedName>
</protein>
<evidence type="ECO:0000313" key="2">
    <source>
        <dbReference type="Proteomes" id="UP001219605"/>
    </source>
</evidence>
<reference evidence="1 2" key="1">
    <citation type="submission" date="2023-02" db="EMBL/GenBank/DDBJ databases">
        <authorList>
            <person name="Mo P."/>
        </authorList>
    </citation>
    <scope>NUCLEOTIDE SEQUENCE [LARGE SCALE GENOMIC DNA]</scope>
    <source>
        <strain evidence="1 2">HUAS 3</strain>
    </source>
</reference>
<gene>
    <name evidence="1" type="ORF">PVK37_02665</name>
</gene>
<organism evidence="1 2">
    <name type="scientific">Micromonospora cathayae</name>
    <dbReference type="NCBI Taxonomy" id="3028804"/>
    <lineage>
        <taxon>Bacteria</taxon>
        <taxon>Bacillati</taxon>
        <taxon>Actinomycetota</taxon>
        <taxon>Actinomycetes</taxon>
        <taxon>Micromonosporales</taxon>
        <taxon>Micromonosporaceae</taxon>
        <taxon>Micromonospora</taxon>
    </lineage>
</organism>
<dbReference type="EMBL" id="CP118615">
    <property type="protein sequence ID" value="WDZ85382.1"/>
    <property type="molecule type" value="Genomic_DNA"/>
</dbReference>
<dbReference type="RefSeq" id="WP_275032081.1">
    <property type="nucleotide sequence ID" value="NZ_CP118615.1"/>
</dbReference>
<accession>A0ABY7ZQZ5</accession>
<keyword evidence="2" id="KW-1185">Reference proteome</keyword>
<proteinExistence type="predicted"/>